<gene>
    <name evidence="2" type="ORF">WKW82_31800</name>
</gene>
<dbReference type="Proteomes" id="UP001385892">
    <property type="component" value="Unassembled WGS sequence"/>
</dbReference>
<keyword evidence="1" id="KW-0732">Signal</keyword>
<accession>A0ABU8WWW6</accession>
<proteinExistence type="predicted"/>
<reference evidence="2 3" key="1">
    <citation type="submission" date="2024-03" db="EMBL/GenBank/DDBJ databases">
        <title>Novel species of the genus Variovorax.</title>
        <authorList>
            <person name="Liu Q."/>
            <person name="Xin Y.-H."/>
        </authorList>
    </citation>
    <scope>NUCLEOTIDE SEQUENCE [LARGE SCALE GENOMIC DNA]</scope>
    <source>
        <strain evidence="2 3">KACC 18900</strain>
    </source>
</reference>
<name>A0ABU8WWW6_9BURK</name>
<evidence type="ECO:0000256" key="1">
    <source>
        <dbReference type="SAM" id="SignalP"/>
    </source>
</evidence>
<evidence type="ECO:0000313" key="3">
    <source>
        <dbReference type="Proteomes" id="UP001385892"/>
    </source>
</evidence>
<dbReference type="RefSeq" id="WP_340346821.1">
    <property type="nucleotide sequence ID" value="NZ_JBBKZT010000021.1"/>
</dbReference>
<feature type="signal peptide" evidence="1">
    <location>
        <begin position="1"/>
        <end position="26"/>
    </location>
</feature>
<evidence type="ECO:0000313" key="2">
    <source>
        <dbReference type="EMBL" id="MEJ8851258.1"/>
    </source>
</evidence>
<sequence length="140" mass="15728">MTARRSQKYIALLILLSGLLTLPVFANEPVRPPNDDSDRSTVRVNTYWATHALGKAACLQRAKETLTKLEYFVDITEKSVFGLKEGLTASIRCDYKGLAFFVMAFRTRPDAPTQQKLLADVTTEFSKKRNGGKQRKMLNG</sequence>
<protein>
    <submittedName>
        <fullName evidence="2">Uncharacterized protein</fullName>
    </submittedName>
</protein>
<keyword evidence="3" id="KW-1185">Reference proteome</keyword>
<dbReference type="EMBL" id="JBBKZT010000021">
    <property type="protein sequence ID" value="MEJ8851258.1"/>
    <property type="molecule type" value="Genomic_DNA"/>
</dbReference>
<feature type="chain" id="PRO_5046355896" evidence="1">
    <location>
        <begin position="27"/>
        <end position="140"/>
    </location>
</feature>
<organism evidence="2 3">
    <name type="scientific">Variovorax rhizosphaerae</name>
    <dbReference type="NCBI Taxonomy" id="1836200"/>
    <lineage>
        <taxon>Bacteria</taxon>
        <taxon>Pseudomonadati</taxon>
        <taxon>Pseudomonadota</taxon>
        <taxon>Betaproteobacteria</taxon>
        <taxon>Burkholderiales</taxon>
        <taxon>Comamonadaceae</taxon>
        <taxon>Variovorax</taxon>
    </lineage>
</organism>
<comment type="caution">
    <text evidence="2">The sequence shown here is derived from an EMBL/GenBank/DDBJ whole genome shotgun (WGS) entry which is preliminary data.</text>
</comment>